<dbReference type="Proteomes" id="UP000018458">
    <property type="component" value="Unassembled WGS sequence"/>
</dbReference>
<gene>
    <name evidence="1" type="ORF">HMPREF9444_01292</name>
</gene>
<sequence length="256" mass="30217">MGAYMSERNQVTDKQFLGVRQAFRLLEQFQKAVNSIVYYVRDCSVYKKEHKNKDNIYAVVWYENVTTRPTGKNRDFAVATVKIDRDKWGWSYLPCYFVEHVLGDESIDVNYCLRFSIFQVSDDGSFVSEDNEKYEGDWHFTSDFRPAEESESWLIFSVDLYAVNKEPKLWLRKSPQNETKYPDDAQYDFVNEFIINQAEIEYAKTQFARNGEVDEVFVIKKYKMTEFSGREGIDAVIKDFARLMHKASHGKNIFKF</sequence>
<dbReference type="HOGENOM" id="CLU_1192864_0_0_6"/>
<organism evidence="1 2">
    <name type="scientific">Succinatimonas hippei (strain DSM 22608 / JCM 16073 / KCTC 15190 / YIT 12066)</name>
    <dbReference type="NCBI Taxonomy" id="762983"/>
    <lineage>
        <taxon>Bacteria</taxon>
        <taxon>Pseudomonadati</taxon>
        <taxon>Pseudomonadota</taxon>
        <taxon>Gammaproteobacteria</taxon>
        <taxon>Aeromonadales</taxon>
        <taxon>Succinivibrionaceae</taxon>
        <taxon>Succinatimonas</taxon>
    </lineage>
</organism>
<evidence type="ECO:0000313" key="1">
    <source>
        <dbReference type="EMBL" id="EFY06905.1"/>
    </source>
</evidence>
<evidence type="ECO:0000313" key="2">
    <source>
        <dbReference type="Proteomes" id="UP000018458"/>
    </source>
</evidence>
<accession>E8LKP9</accession>
<name>E8LKP9_SUCHY</name>
<dbReference type="EMBL" id="AEVO01000066">
    <property type="protein sequence ID" value="EFY06905.1"/>
    <property type="molecule type" value="Genomic_DNA"/>
</dbReference>
<dbReference type="AlphaFoldDB" id="E8LKP9"/>
<comment type="caution">
    <text evidence="1">The sequence shown here is derived from an EMBL/GenBank/DDBJ whole genome shotgun (WGS) entry which is preliminary data.</text>
</comment>
<keyword evidence="2" id="KW-1185">Reference proteome</keyword>
<proteinExistence type="predicted"/>
<protein>
    <submittedName>
        <fullName evidence="1">Uncharacterized protein</fullName>
    </submittedName>
</protein>
<reference evidence="1 2" key="1">
    <citation type="submission" date="2011-01" db="EMBL/GenBank/DDBJ databases">
        <authorList>
            <person name="Weinstock G."/>
            <person name="Sodergren E."/>
            <person name="Clifton S."/>
            <person name="Fulton L."/>
            <person name="Fulton B."/>
            <person name="Courtney L."/>
            <person name="Fronick C."/>
            <person name="Harrison M."/>
            <person name="Strong C."/>
            <person name="Farmer C."/>
            <person name="Delahaunty K."/>
            <person name="Markovic C."/>
            <person name="Hall O."/>
            <person name="Minx P."/>
            <person name="Tomlinson C."/>
            <person name="Mitreva M."/>
            <person name="Hou S."/>
            <person name="Chen J."/>
            <person name="Wollam A."/>
            <person name="Pepin K.H."/>
            <person name="Johnson M."/>
            <person name="Bhonagiri V."/>
            <person name="Zhang X."/>
            <person name="Suruliraj S."/>
            <person name="Warren W."/>
            <person name="Chinwalla A."/>
            <person name="Mardis E.R."/>
            <person name="Wilson R.K."/>
        </authorList>
    </citation>
    <scope>NUCLEOTIDE SEQUENCE [LARGE SCALE GENOMIC DNA]</scope>
    <source>
        <strain evidence="2">DSM 22608 / JCM 16073 / KCTC 15190 / YIT 12066</strain>
    </source>
</reference>